<evidence type="ECO:0000313" key="1">
    <source>
        <dbReference type="EMBL" id="GAH10525.1"/>
    </source>
</evidence>
<reference evidence="1" key="1">
    <citation type="journal article" date="2014" name="Front. Microbiol.">
        <title>High frequency of phylogenetically diverse reductive dehalogenase-homologous genes in deep subseafloor sedimentary metagenomes.</title>
        <authorList>
            <person name="Kawai M."/>
            <person name="Futagami T."/>
            <person name="Toyoda A."/>
            <person name="Takaki Y."/>
            <person name="Nishi S."/>
            <person name="Hori S."/>
            <person name="Arai W."/>
            <person name="Tsubouchi T."/>
            <person name="Morono Y."/>
            <person name="Uchiyama I."/>
            <person name="Ito T."/>
            <person name="Fujiyama A."/>
            <person name="Inagaki F."/>
            <person name="Takami H."/>
        </authorList>
    </citation>
    <scope>NUCLEOTIDE SEQUENCE</scope>
    <source>
        <strain evidence="1">Expedition CK06-06</strain>
    </source>
</reference>
<organism evidence="1">
    <name type="scientific">marine sediment metagenome</name>
    <dbReference type="NCBI Taxonomy" id="412755"/>
    <lineage>
        <taxon>unclassified sequences</taxon>
        <taxon>metagenomes</taxon>
        <taxon>ecological metagenomes</taxon>
    </lineage>
</organism>
<proteinExistence type="predicted"/>
<dbReference type="EMBL" id="BART01039085">
    <property type="protein sequence ID" value="GAH10525.1"/>
    <property type="molecule type" value="Genomic_DNA"/>
</dbReference>
<name>X1DQL9_9ZZZZ</name>
<feature type="non-terminal residue" evidence="1">
    <location>
        <position position="41"/>
    </location>
</feature>
<accession>X1DQL9</accession>
<dbReference type="AlphaFoldDB" id="X1DQL9"/>
<gene>
    <name evidence="1" type="ORF">S01H4_64448</name>
</gene>
<comment type="caution">
    <text evidence="1">The sequence shown here is derived from an EMBL/GenBank/DDBJ whole genome shotgun (WGS) entry which is preliminary data.</text>
</comment>
<sequence length="41" mass="4739">MLGIQSAGWFNSYKIFGDEINPRKYLYELAMTGTEEEDCFA</sequence>
<protein>
    <submittedName>
        <fullName evidence="1">Uncharacterized protein</fullName>
    </submittedName>
</protein>